<sequence>MPKPFNKTDNPGLPFPPRRSPNPAGRPPSIDRARRDVALELAKHGGTLTRLAVQRALAGDAQCLAACMALLAATAESRATAEKSSP</sequence>
<gene>
    <name evidence="2" type="ORF">LMG29739_01642</name>
</gene>
<dbReference type="EMBL" id="CADIKF010000009">
    <property type="protein sequence ID" value="CAB3753011.1"/>
    <property type="molecule type" value="Genomic_DNA"/>
</dbReference>
<evidence type="ECO:0008006" key="4">
    <source>
        <dbReference type="Google" id="ProtNLM"/>
    </source>
</evidence>
<dbReference type="AlphaFoldDB" id="A0A6J5DIE1"/>
<accession>A0A6J5DIE1</accession>
<evidence type="ECO:0000313" key="3">
    <source>
        <dbReference type="Proteomes" id="UP000494329"/>
    </source>
</evidence>
<organism evidence="2 3">
    <name type="scientific">Paraburkholderia solisilvae</name>
    <dbReference type="NCBI Taxonomy" id="624376"/>
    <lineage>
        <taxon>Bacteria</taxon>
        <taxon>Pseudomonadati</taxon>
        <taxon>Pseudomonadota</taxon>
        <taxon>Betaproteobacteria</taxon>
        <taxon>Burkholderiales</taxon>
        <taxon>Burkholderiaceae</taxon>
        <taxon>Paraburkholderia</taxon>
    </lineage>
</organism>
<feature type="compositionally biased region" description="Pro residues" evidence="1">
    <location>
        <begin position="13"/>
        <end position="26"/>
    </location>
</feature>
<name>A0A6J5DIE1_9BURK</name>
<keyword evidence="3" id="KW-1185">Reference proteome</keyword>
<evidence type="ECO:0000256" key="1">
    <source>
        <dbReference type="SAM" id="MobiDB-lite"/>
    </source>
</evidence>
<protein>
    <recommendedName>
        <fullName evidence="4">DUF5681 domain-containing protein</fullName>
    </recommendedName>
</protein>
<reference evidence="2 3" key="1">
    <citation type="submission" date="2020-04" db="EMBL/GenBank/DDBJ databases">
        <authorList>
            <person name="De Canck E."/>
        </authorList>
    </citation>
    <scope>NUCLEOTIDE SEQUENCE [LARGE SCALE GENOMIC DNA]</scope>
    <source>
        <strain evidence="2 3">LMG 29739</strain>
    </source>
</reference>
<dbReference type="RefSeq" id="WP_175110377.1">
    <property type="nucleotide sequence ID" value="NZ_CADIKF010000009.1"/>
</dbReference>
<proteinExistence type="predicted"/>
<dbReference type="Proteomes" id="UP000494329">
    <property type="component" value="Unassembled WGS sequence"/>
</dbReference>
<evidence type="ECO:0000313" key="2">
    <source>
        <dbReference type="EMBL" id="CAB3753011.1"/>
    </source>
</evidence>
<feature type="region of interest" description="Disordered" evidence="1">
    <location>
        <begin position="1"/>
        <end position="31"/>
    </location>
</feature>